<evidence type="ECO:0000313" key="2">
    <source>
        <dbReference type="EMBL" id="CAJ1383020.1"/>
    </source>
</evidence>
<accession>A0AA36IAA2</accession>
<feature type="region of interest" description="Disordered" evidence="1">
    <location>
        <begin position="176"/>
        <end position="252"/>
    </location>
</feature>
<organism evidence="2 3">
    <name type="scientific">Effrenium voratum</name>
    <dbReference type="NCBI Taxonomy" id="2562239"/>
    <lineage>
        <taxon>Eukaryota</taxon>
        <taxon>Sar</taxon>
        <taxon>Alveolata</taxon>
        <taxon>Dinophyceae</taxon>
        <taxon>Suessiales</taxon>
        <taxon>Symbiodiniaceae</taxon>
        <taxon>Effrenium</taxon>
    </lineage>
</organism>
<keyword evidence="3" id="KW-1185">Reference proteome</keyword>
<reference evidence="2" key="1">
    <citation type="submission" date="2023-08" db="EMBL/GenBank/DDBJ databases">
        <authorList>
            <person name="Chen Y."/>
            <person name="Shah S."/>
            <person name="Dougan E. K."/>
            <person name="Thang M."/>
            <person name="Chan C."/>
        </authorList>
    </citation>
    <scope>NUCLEOTIDE SEQUENCE</scope>
</reference>
<dbReference type="AlphaFoldDB" id="A0AA36IAA2"/>
<protein>
    <submittedName>
        <fullName evidence="2">Uncharacterized protein</fullName>
    </submittedName>
</protein>
<proteinExistence type="predicted"/>
<sequence>MAASSCLANGGMCLFNTCCLEVVEEGFSIASGERGAGRPVRAHAVRRPGGVDFLRVGGDLPRDPEDSSALARPNVDMHSDSKFSTCRCDRQEKAFYEWRNSLPADCRLVLLEVGLESASRDMLQVQRAANEFPHCSLIRLGARRSVSHQWKGRCWHLSGPCEEVLSRLAEALGDAPEEVSAVTSSEGREQVAPLEPTEPTEQAADNPTVERSQSQRGSAASGKASKADVKSEADAADGLVHWDEIPESEVKEEDALNQLSAFAAGVYASTAAALDPESGSEESELKAAGDGADAASDEG</sequence>
<feature type="compositionally biased region" description="Low complexity" evidence="1">
    <location>
        <begin position="211"/>
        <end position="224"/>
    </location>
</feature>
<dbReference type="Proteomes" id="UP001178507">
    <property type="component" value="Unassembled WGS sequence"/>
</dbReference>
<dbReference type="EMBL" id="CAUJNA010000970">
    <property type="protein sequence ID" value="CAJ1383020.1"/>
    <property type="molecule type" value="Genomic_DNA"/>
</dbReference>
<name>A0AA36IAA2_9DINO</name>
<comment type="caution">
    <text evidence="2">The sequence shown here is derived from an EMBL/GenBank/DDBJ whole genome shotgun (WGS) entry which is preliminary data.</text>
</comment>
<evidence type="ECO:0000313" key="3">
    <source>
        <dbReference type="Proteomes" id="UP001178507"/>
    </source>
</evidence>
<evidence type="ECO:0000256" key="1">
    <source>
        <dbReference type="SAM" id="MobiDB-lite"/>
    </source>
</evidence>
<feature type="compositionally biased region" description="Low complexity" evidence="1">
    <location>
        <begin position="288"/>
        <end position="299"/>
    </location>
</feature>
<gene>
    <name evidence="2" type="ORF">EVOR1521_LOCUS10254</name>
</gene>
<feature type="region of interest" description="Disordered" evidence="1">
    <location>
        <begin position="272"/>
        <end position="299"/>
    </location>
</feature>